<evidence type="ECO:0000313" key="3">
    <source>
        <dbReference type="Proteomes" id="UP000092445"/>
    </source>
</evidence>
<reference evidence="2" key="2">
    <citation type="submission" date="2020-05" db="UniProtKB">
        <authorList>
            <consortium name="EnsemblMetazoa"/>
        </authorList>
    </citation>
    <scope>IDENTIFICATION</scope>
    <source>
        <strain evidence="2">IAEA</strain>
    </source>
</reference>
<proteinExistence type="predicted"/>
<dbReference type="AlphaFoldDB" id="A0A1B0A1V8"/>
<dbReference type="VEuPathDB" id="VectorBase:GPAI031963"/>
<protein>
    <submittedName>
        <fullName evidence="2">Uncharacterized protein</fullName>
    </submittedName>
</protein>
<feature type="compositionally biased region" description="Polar residues" evidence="1">
    <location>
        <begin position="46"/>
        <end position="64"/>
    </location>
</feature>
<feature type="region of interest" description="Disordered" evidence="1">
    <location>
        <begin position="27"/>
        <end position="64"/>
    </location>
</feature>
<dbReference type="Proteomes" id="UP000092445">
    <property type="component" value="Unassembled WGS sequence"/>
</dbReference>
<evidence type="ECO:0000313" key="2">
    <source>
        <dbReference type="EnsemblMetazoa" id="GPAI031963-PA"/>
    </source>
</evidence>
<organism evidence="2 3">
    <name type="scientific">Glossina pallidipes</name>
    <name type="common">Tsetse fly</name>
    <dbReference type="NCBI Taxonomy" id="7398"/>
    <lineage>
        <taxon>Eukaryota</taxon>
        <taxon>Metazoa</taxon>
        <taxon>Ecdysozoa</taxon>
        <taxon>Arthropoda</taxon>
        <taxon>Hexapoda</taxon>
        <taxon>Insecta</taxon>
        <taxon>Pterygota</taxon>
        <taxon>Neoptera</taxon>
        <taxon>Endopterygota</taxon>
        <taxon>Diptera</taxon>
        <taxon>Brachycera</taxon>
        <taxon>Muscomorpha</taxon>
        <taxon>Hippoboscoidea</taxon>
        <taxon>Glossinidae</taxon>
        <taxon>Glossina</taxon>
    </lineage>
</organism>
<keyword evidence="3" id="KW-1185">Reference proteome</keyword>
<accession>A0A1B0A1V8</accession>
<dbReference type="EnsemblMetazoa" id="GPAI031963-RA">
    <property type="protein sequence ID" value="GPAI031963-PA"/>
    <property type="gene ID" value="GPAI031963"/>
</dbReference>
<dbReference type="STRING" id="7398.A0A1B0A1V8"/>
<name>A0A1B0A1V8_GLOPL</name>
<sequence>MCQKKKLFQFLDILPVYHVKHSQAISNHHNNGGNGGGIDVGGDNFSRVNLSPAGNSVSEHSSPQTPQMVIANMKSSIMRAERDYEADHRQHQQQQQQQQLLQPSQTQLQQRRLSPAAQFYRSSCFSFPTETLLLNMTTGELIDTNESHLYEIFYCVCTRAMELNVNDN</sequence>
<evidence type="ECO:0000256" key="1">
    <source>
        <dbReference type="SAM" id="MobiDB-lite"/>
    </source>
</evidence>
<feature type="compositionally biased region" description="Low complexity" evidence="1">
    <location>
        <begin position="92"/>
        <end position="108"/>
    </location>
</feature>
<reference evidence="3" key="1">
    <citation type="submission" date="2014-03" db="EMBL/GenBank/DDBJ databases">
        <authorList>
            <person name="Aksoy S."/>
            <person name="Warren W."/>
            <person name="Wilson R.K."/>
        </authorList>
    </citation>
    <scope>NUCLEOTIDE SEQUENCE [LARGE SCALE GENOMIC DNA]</scope>
    <source>
        <strain evidence="3">IAEA</strain>
    </source>
</reference>
<feature type="region of interest" description="Disordered" evidence="1">
    <location>
        <begin position="83"/>
        <end position="108"/>
    </location>
</feature>